<organism evidence="1 2">
    <name type="scientific">Exophiala sideris</name>
    <dbReference type="NCBI Taxonomy" id="1016849"/>
    <lineage>
        <taxon>Eukaryota</taxon>
        <taxon>Fungi</taxon>
        <taxon>Dikarya</taxon>
        <taxon>Ascomycota</taxon>
        <taxon>Pezizomycotina</taxon>
        <taxon>Eurotiomycetes</taxon>
        <taxon>Chaetothyriomycetidae</taxon>
        <taxon>Chaetothyriales</taxon>
        <taxon>Herpotrichiellaceae</taxon>
        <taxon>Exophiala</taxon>
    </lineage>
</organism>
<sequence length="174" mass="19456">MARWPKRIFIVDFETVRRTRRGLPLILTEITVRDGQGTIIVSAVINDNGCTNAEFELNLQKLGFTDKVSFSGVRRIRGSPTRVVPENTLTCTEILDILIDAGLPGSLWVEYSSNGFDYRCMEVLIERAGYSCKSILPPRESCWPVMNDFARSLPGLANYQLGKVVSLMSPNNPT</sequence>
<protein>
    <recommendedName>
        <fullName evidence="3">Exonuclease domain-containing protein</fullName>
    </recommendedName>
</protein>
<name>A0ABR0J417_9EURO</name>
<gene>
    <name evidence="1" type="ORF">LTR69_008210</name>
</gene>
<evidence type="ECO:0000313" key="1">
    <source>
        <dbReference type="EMBL" id="KAK5055834.1"/>
    </source>
</evidence>
<comment type="caution">
    <text evidence="1">The sequence shown here is derived from an EMBL/GenBank/DDBJ whole genome shotgun (WGS) entry which is preliminary data.</text>
</comment>
<evidence type="ECO:0000313" key="2">
    <source>
        <dbReference type="Proteomes" id="UP001345691"/>
    </source>
</evidence>
<accession>A0ABR0J417</accession>
<proteinExistence type="predicted"/>
<keyword evidence="2" id="KW-1185">Reference proteome</keyword>
<dbReference type="Proteomes" id="UP001345691">
    <property type="component" value="Unassembled WGS sequence"/>
</dbReference>
<dbReference type="EMBL" id="JAVRRF010000019">
    <property type="protein sequence ID" value="KAK5055834.1"/>
    <property type="molecule type" value="Genomic_DNA"/>
</dbReference>
<reference evidence="1 2" key="1">
    <citation type="submission" date="2023-08" db="EMBL/GenBank/DDBJ databases">
        <title>Black Yeasts Isolated from many extreme environments.</title>
        <authorList>
            <person name="Coleine C."/>
            <person name="Stajich J.E."/>
            <person name="Selbmann L."/>
        </authorList>
    </citation>
    <scope>NUCLEOTIDE SEQUENCE [LARGE SCALE GENOMIC DNA]</scope>
    <source>
        <strain evidence="1 2">CCFEE 6328</strain>
    </source>
</reference>
<evidence type="ECO:0008006" key="3">
    <source>
        <dbReference type="Google" id="ProtNLM"/>
    </source>
</evidence>